<dbReference type="PANTHER" id="PTHR30203:SF24">
    <property type="entry name" value="BLR4935 PROTEIN"/>
    <property type="match status" value="1"/>
</dbReference>
<keyword evidence="3" id="KW-1185">Reference proteome</keyword>
<organism evidence="2 3">
    <name type="scientific">Massilia hydrophila</name>
    <dbReference type="NCBI Taxonomy" id="3044279"/>
    <lineage>
        <taxon>Bacteria</taxon>
        <taxon>Pseudomonadati</taxon>
        <taxon>Pseudomonadota</taxon>
        <taxon>Betaproteobacteria</taxon>
        <taxon>Burkholderiales</taxon>
        <taxon>Oxalobacteraceae</taxon>
        <taxon>Telluria group</taxon>
        <taxon>Massilia</taxon>
    </lineage>
</organism>
<dbReference type="RefSeq" id="WP_225239113.1">
    <property type="nucleotide sequence ID" value="NZ_JAHYBX010000004.1"/>
</dbReference>
<dbReference type="PANTHER" id="PTHR30203">
    <property type="entry name" value="OUTER MEMBRANE CATION EFFLUX PROTEIN"/>
    <property type="match status" value="1"/>
</dbReference>
<dbReference type="PROSITE" id="PS51257">
    <property type="entry name" value="PROKAR_LIPOPROTEIN"/>
    <property type="match status" value="1"/>
</dbReference>
<reference evidence="2 3" key="1">
    <citation type="submission" date="2021-07" db="EMBL/GenBank/DDBJ databases">
        <title>Characterization of Violacein-producing bacteria and related species.</title>
        <authorList>
            <person name="Wilson H.S."/>
            <person name="De Leon M.E."/>
        </authorList>
    </citation>
    <scope>NUCLEOTIDE SEQUENCE [LARGE SCALE GENOMIC DNA]</scope>
    <source>
        <strain evidence="2 3">HSC-2F05</strain>
    </source>
</reference>
<proteinExistence type="predicted"/>
<sequence length="477" mass="50887">MRTTQQHPVLRAVVTGALALTLGGCATFSSDGGLDAVSSMTTERIGQDIRLPRGTSTHAEAQAELDALLKQTLTADHAVRVALLNNRGLRASLAELGVAEADLVQAGRMANPSFSFGRMGGSGETEIERSVMFDLVGLVTIPLRRDIEGRRFDGAKLVAATEAVRTASDTRKAWFNAVAAAQSARYAEQVREAAQASAELAARMARVGNLSALDQAREQVFSAEATAQLARARHNATAARERLARLMGVWGAQTAFRLPDRLPDLPDTPREPGNIEALAMQQRLDVQLAKLRTQATARALGLSQATGFVNVLEAGYVNASKTGQPRENGYEVELALPLFDWGGARVAKAEALYMQSVHRTADTAISARSQVREAYSAYRTSYDVAKHYRDEIVPLRKKISEETLLRYNGMLMSVFELLADARAQINGVNAAIEAQRDYWLADTDLQAAINGTGGGGAVGVASGMAGGASTDAAAPAH</sequence>
<dbReference type="Gene3D" id="1.20.1600.10">
    <property type="entry name" value="Outer membrane efflux proteins (OEP)"/>
    <property type="match status" value="1"/>
</dbReference>
<keyword evidence="1" id="KW-0175">Coiled coil</keyword>
<accession>A0ABS7YF30</accession>
<gene>
    <name evidence="2" type="ORF">LE190_13085</name>
</gene>
<dbReference type="SUPFAM" id="SSF56954">
    <property type="entry name" value="Outer membrane efflux proteins (OEP)"/>
    <property type="match status" value="1"/>
</dbReference>
<evidence type="ECO:0000313" key="2">
    <source>
        <dbReference type="EMBL" id="MCA1856854.1"/>
    </source>
</evidence>
<evidence type="ECO:0000256" key="1">
    <source>
        <dbReference type="SAM" id="Coils"/>
    </source>
</evidence>
<comment type="caution">
    <text evidence="2">The sequence shown here is derived from an EMBL/GenBank/DDBJ whole genome shotgun (WGS) entry which is preliminary data.</text>
</comment>
<evidence type="ECO:0000313" key="3">
    <source>
        <dbReference type="Proteomes" id="UP001198602"/>
    </source>
</evidence>
<dbReference type="InterPro" id="IPR010131">
    <property type="entry name" value="MdtP/NodT-like"/>
</dbReference>
<feature type="coiled-coil region" evidence="1">
    <location>
        <begin position="213"/>
        <end position="242"/>
    </location>
</feature>
<dbReference type="EMBL" id="JAHYBX010000004">
    <property type="protein sequence ID" value="MCA1856854.1"/>
    <property type="molecule type" value="Genomic_DNA"/>
</dbReference>
<protein>
    <submittedName>
        <fullName evidence="2">TolC family protein</fullName>
    </submittedName>
</protein>
<name>A0ABS7YF30_9BURK</name>
<dbReference type="Proteomes" id="UP001198602">
    <property type="component" value="Unassembled WGS sequence"/>
</dbReference>